<comment type="similarity">
    <text evidence="2">Belongs to the oxygen-dependent FAD-linked oxidoreductase family.</text>
</comment>
<dbReference type="Gene3D" id="3.30.465.10">
    <property type="match status" value="1"/>
</dbReference>
<accession>A0A2T0LVY9</accession>
<dbReference type="InterPro" id="IPR015345">
    <property type="entry name" value="Cytokinin_DH_FAD/cytokin-bd"/>
</dbReference>
<dbReference type="SUPFAM" id="SSF55103">
    <property type="entry name" value="FAD-linked oxidases, C-terminal domain"/>
    <property type="match status" value="1"/>
</dbReference>
<dbReference type="InterPro" id="IPR016164">
    <property type="entry name" value="FAD-linked_Oxase-like_C"/>
</dbReference>
<sequence>MPDPFTLADLPALTGRAHADDASLAAAAQDWGRVVQARPAAVVRPGRPEDVAAVVRFAAERGVPVAARGAGHSPFGQGQAEGGIVLDMRSLSRVHAGTGEALLVDAGATWREVLAASLPRGLTPPVLTDYLDLTVGGTLAVGGLGGASHHHGAQTDTVAGLQVVTGTGELRHCSADEDPDLFDAVRAGLGQCGVVTRAAIRLRPARQRARRWRLYYDSAAAFVADQRTAVRDGRFGYLEGQAQLDDETGSWRYLLEAAVFYSLPDEPDEAALLGDLAFDAESVERDDTTYLAFLDRMAEGETILRAEGSWYHPHPWLNVLVPDDAVTELVPETLAATDGADLGDTGLVMLYPVRTGRLGTPLLRTPFGELAWLFALLRTGDPYDVEGCARMVARNREIFERVRDRGGTVYPVNMLPMSAKDWETHFGAAWPELAAAKRRFDPRGILTPGQRVFP</sequence>
<reference evidence="7 8" key="1">
    <citation type="submission" date="2018-03" db="EMBL/GenBank/DDBJ databases">
        <title>Genomic Encyclopedia of Type Strains, Phase III (KMG-III): the genomes of soil and plant-associated and newly described type strains.</title>
        <authorList>
            <person name="Whitman W."/>
        </authorList>
    </citation>
    <scope>NUCLEOTIDE SEQUENCE [LARGE SCALE GENOMIC DNA]</scope>
    <source>
        <strain evidence="7 8">CGMCC 4.7125</strain>
    </source>
</reference>
<dbReference type="AlphaFoldDB" id="A0A2T0LVY9"/>
<evidence type="ECO:0000313" key="7">
    <source>
        <dbReference type="EMBL" id="PRX48194.1"/>
    </source>
</evidence>
<dbReference type="PANTHER" id="PTHR13878">
    <property type="entry name" value="GULONOLACTONE OXIDASE"/>
    <property type="match status" value="1"/>
</dbReference>
<evidence type="ECO:0000256" key="2">
    <source>
        <dbReference type="ARBA" id="ARBA00005466"/>
    </source>
</evidence>
<keyword evidence="3" id="KW-0285">Flavoprotein</keyword>
<dbReference type="Pfam" id="PF01565">
    <property type="entry name" value="FAD_binding_4"/>
    <property type="match status" value="1"/>
</dbReference>
<dbReference type="OrthoDB" id="6278354at2"/>
<dbReference type="GO" id="GO:0019139">
    <property type="term" value="F:cytokinin dehydrogenase activity"/>
    <property type="evidence" value="ECO:0007669"/>
    <property type="project" value="InterPro"/>
</dbReference>
<dbReference type="GO" id="GO:0009690">
    <property type="term" value="P:cytokinin metabolic process"/>
    <property type="evidence" value="ECO:0007669"/>
    <property type="project" value="InterPro"/>
</dbReference>
<keyword evidence="8" id="KW-1185">Reference proteome</keyword>
<name>A0A2T0LVY9_9PSEU</name>
<dbReference type="Gene3D" id="3.30.43.10">
    <property type="entry name" value="Uridine Diphospho-n-acetylenolpyruvylglucosamine Reductase, domain 2"/>
    <property type="match status" value="1"/>
</dbReference>
<dbReference type="SUPFAM" id="SSF56176">
    <property type="entry name" value="FAD-binding/transporter-associated domain-like"/>
    <property type="match status" value="1"/>
</dbReference>
<dbReference type="PANTHER" id="PTHR13878:SF53">
    <property type="entry name" value="CYTOKININ DEHYDROGENASE 6"/>
    <property type="match status" value="1"/>
</dbReference>
<feature type="domain" description="FAD-binding PCMH-type" evidence="6">
    <location>
        <begin position="35"/>
        <end position="205"/>
    </location>
</feature>
<dbReference type="InterPro" id="IPR016166">
    <property type="entry name" value="FAD-bd_PCMH"/>
</dbReference>
<dbReference type="GO" id="GO:0071949">
    <property type="term" value="F:FAD binding"/>
    <property type="evidence" value="ECO:0007669"/>
    <property type="project" value="InterPro"/>
</dbReference>
<dbReference type="InterPro" id="IPR006094">
    <property type="entry name" value="Oxid_FAD_bind_N"/>
</dbReference>
<evidence type="ECO:0000256" key="5">
    <source>
        <dbReference type="ARBA" id="ARBA00023002"/>
    </source>
</evidence>
<evidence type="ECO:0000256" key="1">
    <source>
        <dbReference type="ARBA" id="ARBA00001974"/>
    </source>
</evidence>
<protein>
    <submittedName>
        <fullName evidence="7">FAD/FMN-containing dehydrogenase</fullName>
    </submittedName>
</protein>
<proteinExistence type="inferred from homology"/>
<evidence type="ECO:0000256" key="3">
    <source>
        <dbReference type="ARBA" id="ARBA00022630"/>
    </source>
</evidence>
<keyword evidence="5" id="KW-0560">Oxidoreductase</keyword>
<dbReference type="Gene3D" id="3.40.462.10">
    <property type="entry name" value="FAD-linked oxidases, C-terminal domain"/>
    <property type="match status" value="1"/>
</dbReference>
<dbReference type="PROSITE" id="PS51387">
    <property type="entry name" value="FAD_PCMH"/>
    <property type="match status" value="1"/>
</dbReference>
<evidence type="ECO:0000256" key="4">
    <source>
        <dbReference type="ARBA" id="ARBA00022827"/>
    </source>
</evidence>
<gene>
    <name evidence="7" type="ORF">B0I33_1048</name>
</gene>
<keyword evidence="4" id="KW-0274">FAD</keyword>
<dbReference type="EMBL" id="PVNH01000004">
    <property type="protein sequence ID" value="PRX48194.1"/>
    <property type="molecule type" value="Genomic_DNA"/>
</dbReference>
<dbReference type="InterPro" id="IPR050432">
    <property type="entry name" value="FAD-linked_Oxidoreductases_BP"/>
</dbReference>
<evidence type="ECO:0000313" key="8">
    <source>
        <dbReference type="Proteomes" id="UP000238362"/>
    </source>
</evidence>
<dbReference type="InterPro" id="IPR016169">
    <property type="entry name" value="FAD-bd_PCMH_sub2"/>
</dbReference>
<dbReference type="Proteomes" id="UP000238362">
    <property type="component" value="Unassembled WGS sequence"/>
</dbReference>
<comment type="cofactor">
    <cofactor evidence="1">
        <name>FAD</name>
        <dbReference type="ChEBI" id="CHEBI:57692"/>
    </cofactor>
</comment>
<dbReference type="RefSeq" id="WP_106178309.1">
    <property type="nucleotide sequence ID" value="NZ_PVNH01000004.1"/>
</dbReference>
<dbReference type="InterPro" id="IPR036318">
    <property type="entry name" value="FAD-bd_PCMH-like_sf"/>
</dbReference>
<dbReference type="InterPro" id="IPR016170">
    <property type="entry name" value="Cytok_DH_C_sf"/>
</dbReference>
<evidence type="ECO:0000259" key="6">
    <source>
        <dbReference type="PROSITE" id="PS51387"/>
    </source>
</evidence>
<comment type="caution">
    <text evidence="7">The sequence shown here is derived from an EMBL/GenBank/DDBJ whole genome shotgun (WGS) entry which is preliminary data.</text>
</comment>
<dbReference type="InterPro" id="IPR016167">
    <property type="entry name" value="FAD-bd_PCMH_sub1"/>
</dbReference>
<organism evidence="7 8">
    <name type="scientific">Prauserella shujinwangii</name>
    <dbReference type="NCBI Taxonomy" id="1453103"/>
    <lineage>
        <taxon>Bacteria</taxon>
        <taxon>Bacillati</taxon>
        <taxon>Actinomycetota</taxon>
        <taxon>Actinomycetes</taxon>
        <taxon>Pseudonocardiales</taxon>
        <taxon>Pseudonocardiaceae</taxon>
        <taxon>Prauserella</taxon>
    </lineage>
</organism>
<dbReference type="Pfam" id="PF09265">
    <property type="entry name" value="Cytokin-bind"/>
    <property type="match status" value="1"/>
</dbReference>